<name>A0A1G8NJ54_9CLOT</name>
<dbReference type="CDD" id="cd04301">
    <property type="entry name" value="NAT_SF"/>
    <property type="match status" value="1"/>
</dbReference>
<dbReference type="RefSeq" id="WP_031575824.1">
    <property type="nucleotide sequence ID" value="NZ_FNDZ01000004.1"/>
</dbReference>
<dbReference type="Gene3D" id="3.40.630.30">
    <property type="match status" value="1"/>
</dbReference>
<dbReference type="GO" id="GO:0016747">
    <property type="term" value="F:acyltransferase activity, transferring groups other than amino-acyl groups"/>
    <property type="evidence" value="ECO:0007669"/>
    <property type="project" value="InterPro"/>
</dbReference>
<dbReference type="InterPro" id="IPR000182">
    <property type="entry name" value="GNAT_dom"/>
</dbReference>
<dbReference type="EMBL" id="FNDZ01000004">
    <property type="protein sequence ID" value="SDI80198.1"/>
    <property type="molecule type" value="Genomic_DNA"/>
</dbReference>
<dbReference type="Proteomes" id="UP000183255">
    <property type="component" value="Unassembled WGS sequence"/>
</dbReference>
<dbReference type="Pfam" id="PF13673">
    <property type="entry name" value="Acetyltransf_10"/>
    <property type="match status" value="1"/>
</dbReference>
<feature type="domain" description="N-acetyltransferase" evidence="1">
    <location>
        <begin position="6"/>
        <end position="148"/>
    </location>
</feature>
<organism evidence="2 3">
    <name type="scientific">Proteiniclasticum ruminis</name>
    <dbReference type="NCBI Taxonomy" id="398199"/>
    <lineage>
        <taxon>Bacteria</taxon>
        <taxon>Bacillati</taxon>
        <taxon>Bacillota</taxon>
        <taxon>Clostridia</taxon>
        <taxon>Eubacteriales</taxon>
        <taxon>Clostridiaceae</taxon>
        <taxon>Proteiniclasticum</taxon>
    </lineage>
</organism>
<dbReference type="AlphaFoldDB" id="A0A1G8NJ54"/>
<evidence type="ECO:0000313" key="2">
    <source>
        <dbReference type="EMBL" id="SDI80198.1"/>
    </source>
</evidence>
<dbReference type="SUPFAM" id="SSF55729">
    <property type="entry name" value="Acyl-CoA N-acyltransferases (Nat)"/>
    <property type="match status" value="1"/>
</dbReference>
<dbReference type="PROSITE" id="PS51186">
    <property type="entry name" value="GNAT"/>
    <property type="match status" value="1"/>
</dbReference>
<evidence type="ECO:0000313" key="3">
    <source>
        <dbReference type="Proteomes" id="UP000183255"/>
    </source>
</evidence>
<dbReference type="InterPro" id="IPR016181">
    <property type="entry name" value="Acyl_CoA_acyltransferase"/>
</dbReference>
<protein>
    <submittedName>
        <fullName evidence="2">ElaA protein</fullName>
    </submittedName>
</protein>
<reference evidence="2 3" key="1">
    <citation type="submission" date="2016-10" db="EMBL/GenBank/DDBJ databases">
        <authorList>
            <person name="de Groot N.N."/>
        </authorList>
    </citation>
    <scope>NUCLEOTIDE SEQUENCE [LARGE SCALE GENOMIC DNA]</scope>
    <source>
        <strain evidence="2 3">CGMCC 1.5058</strain>
    </source>
</reference>
<accession>A0A1G8NJ54</accession>
<sequence>MRFEIKSFHELTVSELYAMLRLRERVFIVEQSCPYQDLDDTDQKALHVFLYEEENLAAYTRIFRSGIKYPEASIGRVVTSPAHRGKGYGAMVMKASMEELLKIGESHIILSSQAYAEEFYKKLGFKRTEKEPYLEDDIPHVEMEFKGVLEDE</sequence>
<evidence type="ECO:0000259" key="1">
    <source>
        <dbReference type="PROSITE" id="PS51186"/>
    </source>
</evidence>
<proteinExistence type="predicted"/>
<gene>
    <name evidence="2" type="ORF">SAMN05421804_104219</name>
</gene>